<evidence type="ECO:0008006" key="5">
    <source>
        <dbReference type="Google" id="ProtNLM"/>
    </source>
</evidence>
<dbReference type="InterPro" id="IPR000814">
    <property type="entry name" value="TBP"/>
</dbReference>
<dbReference type="Gene3D" id="3.30.310.10">
    <property type="entry name" value="TATA-Binding Protein"/>
    <property type="match status" value="1"/>
</dbReference>
<comment type="caution">
    <text evidence="4">The sequence shown here is derived from an EMBL/GenBank/DDBJ whole genome shotgun (WGS) entry which is preliminary data.</text>
</comment>
<comment type="similarity">
    <text evidence="1">Belongs to the TBP family.</text>
</comment>
<protein>
    <recommendedName>
        <fullName evidence="5">TATA-box-binding protein</fullName>
    </recommendedName>
</protein>
<dbReference type="SUPFAM" id="SSF55945">
    <property type="entry name" value="TATA-box binding protein-like"/>
    <property type="match status" value="1"/>
</dbReference>
<evidence type="ECO:0000256" key="2">
    <source>
        <dbReference type="ARBA" id="ARBA00023125"/>
    </source>
</evidence>
<name>X1PR35_9ZZZZ</name>
<dbReference type="GO" id="GO:0006352">
    <property type="term" value="P:DNA-templated transcription initiation"/>
    <property type="evidence" value="ECO:0007669"/>
    <property type="project" value="InterPro"/>
</dbReference>
<dbReference type="Pfam" id="PF00352">
    <property type="entry name" value="TBP"/>
    <property type="match status" value="1"/>
</dbReference>
<sequence>PEVFPGLVFRLDDPKVAILLFVAGRCVCAGAKRKRDVERAAKKIIGMRLPEGRPSI</sequence>
<accession>X1PR35</accession>
<dbReference type="GO" id="GO:0003677">
    <property type="term" value="F:DNA binding"/>
    <property type="evidence" value="ECO:0007669"/>
    <property type="project" value="UniProtKB-KW"/>
</dbReference>
<evidence type="ECO:0000256" key="3">
    <source>
        <dbReference type="ARBA" id="ARBA00023163"/>
    </source>
</evidence>
<gene>
    <name evidence="4" type="ORF">S06H3_47267</name>
</gene>
<dbReference type="InterPro" id="IPR012295">
    <property type="entry name" value="TBP_dom_sf"/>
</dbReference>
<organism evidence="4">
    <name type="scientific">marine sediment metagenome</name>
    <dbReference type="NCBI Taxonomy" id="412755"/>
    <lineage>
        <taxon>unclassified sequences</taxon>
        <taxon>metagenomes</taxon>
        <taxon>ecological metagenomes</taxon>
    </lineage>
</organism>
<evidence type="ECO:0000313" key="4">
    <source>
        <dbReference type="EMBL" id="GAI33369.1"/>
    </source>
</evidence>
<evidence type="ECO:0000256" key="1">
    <source>
        <dbReference type="ARBA" id="ARBA00005560"/>
    </source>
</evidence>
<proteinExistence type="inferred from homology"/>
<dbReference type="AlphaFoldDB" id="X1PR35"/>
<keyword evidence="2" id="KW-0238">DNA-binding</keyword>
<keyword evidence="3" id="KW-0804">Transcription</keyword>
<dbReference type="EMBL" id="BARV01029677">
    <property type="protein sequence ID" value="GAI33369.1"/>
    <property type="molecule type" value="Genomic_DNA"/>
</dbReference>
<feature type="non-terminal residue" evidence="4">
    <location>
        <position position="1"/>
    </location>
</feature>
<reference evidence="4" key="1">
    <citation type="journal article" date="2014" name="Front. Microbiol.">
        <title>High frequency of phylogenetically diverse reductive dehalogenase-homologous genes in deep subseafloor sedimentary metagenomes.</title>
        <authorList>
            <person name="Kawai M."/>
            <person name="Futagami T."/>
            <person name="Toyoda A."/>
            <person name="Takaki Y."/>
            <person name="Nishi S."/>
            <person name="Hori S."/>
            <person name="Arai W."/>
            <person name="Tsubouchi T."/>
            <person name="Morono Y."/>
            <person name="Uchiyama I."/>
            <person name="Ito T."/>
            <person name="Fujiyama A."/>
            <person name="Inagaki F."/>
            <person name="Takami H."/>
        </authorList>
    </citation>
    <scope>NUCLEOTIDE SEQUENCE</scope>
    <source>
        <strain evidence="4">Expedition CK06-06</strain>
    </source>
</reference>